<evidence type="ECO:0000313" key="4">
    <source>
        <dbReference type="Proteomes" id="UP000540412"/>
    </source>
</evidence>
<dbReference type="Proteomes" id="UP000540412">
    <property type="component" value="Unassembled WGS sequence"/>
</dbReference>
<evidence type="ECO:0000256" key="1">
    <source>
        <dbReference type="SAM" id="Phobius"/>
    </source>
</evidence>
<dbReference type="Pfam" id="PF03779">
    <property type="entry name" value="SPW"/>
    <property type="match status" value="1"/>
</dbReference>
<evidence type="ECO:0000259" key="2">
    <source>
        <dbReference type="Pfam" id="PF03779"/>
    </source>
</evidence>
<keyword evidence="1" id="KW-0472">Membrane</keyword>
<feature type="transmembrane region" description="Helical" evidence="1">
    <location>
        <begin position="80"/>
        <end position="98"/>
    </location>
</feature>
<gene>
    <name evidence="3" type="ORF">BJY24_004963</name>
</gene>
<comment type="caution">
    <text evidence="3">The sequence shown here is derived from an EMBL/GenBank/DDBJ whole genome shotgun (WGS) entry which is preliminary data.</text>
</comment>
<name>A0A7W9UK42_9NOCA</name>
<dbReference type="AlphaFoldDB" id="A0A7W9UK42"/>
<feature type="domain" description="SPW repeat-containing integral membrane" evidence="2">
    <location>
        <begin position="26"/>
        <end position="121"/>
    </location>
</feature>
<feature type="transmembrane region" description="Helical" evidence="1">
    <location>
        <begin position="53"/>
        <end position="73"/>
    </location>
</feature>
<dbReference type="EMBL" id="JACHIT010000002">
    <property type="protein sequence ID" value="MBB5916051.1"/>
    <property type="molecule type" value="Genomic_DNA"/>
</dbReference>
<feature type="transmembrane region" description="Helical" evidence="1">
    <location>
        <begin position="20"/>
        <end position="41"/>
    </location>
</feature>
<dbReference type="InterPro" id="IPR005530">
    <property type="entry name" value="SPW"/>
</dbReference>
<organism evidence="3 4">
    <name type="scientific">Nocardia transvalensis</name>
    <dbReference type="NCBI Taxonomy" id="37333"/>
    <lineage>
        <taxon>Bacteria</taxon>
        <taxon>Bacillati</taxon>
        <taxon>Actinomycetota</taxon>
        <taxon>Actinomycetes</taxon>
        <taxon>Mycobacteriales</taxon>
        <taxon>Nocardiaceae</taxon>
        <taxon>Nocardia</taxon>
    </lineage>
</organism>
<feature type="transmembrane region" description="Helical" evidence="1">
    <location>
        <begin position="110"/>
        <end position="134"/>
    </location>
</feature>
<dbReference type="RefSeq" id="WP_063709888.1">
    <property type="nucleotide sequence ID" value="NZ_JACHIT010000002.1"/>
</dbReference>
<reference evidence="3 4" key="1">
    <citation type="submission" date="2020-08" db="EMBL/GenBank/DDBJ databases">
        <title>Sequencing the genomes of 1000 actinobacteria strains.</title>
        <authorList>
            <person name="Klenk H.-P."/>
        </authorList>
    </citation>
    <scope>NUCLEOTIDE SEQUENCE [LARGE SCALE GENOMIC DNA]</scope>
    <source>
        <strain evidence="3 4">DSM 43582</strain>
    </source>
</reference>
<accession>A0A7W9UK42</accession>
<evidence type="ECO:0000313" key="3">
    <source>
        <dbReference type="EMBL" id="MBB5916051.1"/>
    </source>
</evidence>
<sequence>MANTPHSSALDPTRDARGGVPAITIDGLILLAGLFTAITPWVVDDFAAAQRLVVQNLVLGIAVAVIGLVMTAVPARGYGLSWALIPLGVWGIISPWIVDQRPDGVLWTNVIMGAIIAVLGLAAAGLLVTAFAALRRPRHAPVQAQPSH</sequence>
<protein>
    <recommendedName>
        <fullName evidence="2">SPW repeat-containing integral membrane domain-containing protein</fullName>
    </recommendedName>
</protein>
<keyword evidence="4" id="KW-1185">Reference proteome</keyword>
<proteinExistence type="predicted"/>
<keyword evidence="1" id="KW-0812">Transmembrane</keyword>
<keyword evidence="1" id="KW-1133">Transmembrane helix</keyword>